<dbReference type="InterPro" id="IPR011545">
    <property type="entry name" value="DEAD/DEAH_box_helicase_dom"/>
</dbReference>
<dbReference type="GO" id="GO:0043138">
    <property type="term" value="F:3'-5' DNA helicase activity"/>
    <property type="evidence" value="ECO:0007669"/>
    <property type="project" value="UniProtKB-EC"/>
</dbReference>
<dbReference type="EMBL" id="JAAAJB010002058">
    <property type="protein sequence ID" value="KAG0246969.1"/>
    <property type="molecule type" value="Genomic_DNA"/>
</dbReference>
<dbReference type="Gene3D" id="3.40.50.300">
    <property type="entry name" value="P-loop containing nucleotide triphosphate hydrolases"/>
    <property type="match status" value="1"/>
</dbReference>
<dbReference type="GO" id="GO:0005694">
    <property type="term" value="C:chromosome"/>
    <property type="evidence" value="ECO:0007669"/>
    <property type="project" value="TreeGrafter"/>
</dbReference>
<keyword evidence="7" id="KW-0067">ATP-binding</keyword>
<evidence type="ECO:0000256" key="5">
    <source>
        <dbReference type="ARBA" id="ARBA00034808"/>
    </source>
</evidence>
<evidence type="ECO:0000256" key="1">
    <source>
        <dbReference type="ARBA" id="ARBA00005446"/>
    </source>
</evidence>
<dbReference type="PANTHER" id="PTHR13710">
    <property type="entry name" value="DNA HELICASE RECQ FAMILY MEMBER"/>
    <property type="match status" value="1"/>
</dbReference>
<dbReference type="Proteomes" id="UP000807716">
    <property type="component" value="Unassembled WGS sequence"/>
</dbReference>
<feature type="non-terminal residue" evidence="7">
    <location>
        <position position="1"/>
    </location>
</feature>
<protein>
    <recommendedName>
        <fullName evidence="5">DNA 3'-5' helicase</fullName>
        <ecNumber evidence="5">5.6.2.4</ecNumber>
    </recommendedName>
</protein>
<sequence length="136" mass="15711">TLDKLNVPSIVLRHGVTLSDELIEMMATGQYRGIFVTPEFIFMNERFKILWRKDSFQARLMAVFLDEAHCVLQWAQSFRPFYSRLAELRFLTSAPLMCASATLSPAEVKELINKLRLKDDTVVINEGNNRPNVYLE</sequence>
<dbReference type="PANTHER" id="PTHR13710:SF105">
    <property type="entry name" value="ATP-DEPENDENT DNA HELICASE Q1"/>
    <property type="match status" value="1"/>
</dbReference>
<comment type="similarity">
    <text evidence="1">Belongs to the helicase family. RecQ subfamily.</text>
</comment>
<proteinExistence type="inferred from homology"/>
<keyword evidence="7" id="KW-0378">Hydrolase</keyword>
<gene>
    <name evidence="7" type="primary">SGS1_2</name>
    <name evidence="7" type="ORF">DFQ27_002764</name>
</gene>
<dbReference type="GO" id="GO:0005524">
    <property type="term" value="F:ATP binding"/>
    <property type="evidence" value="ECO:0007669"/>
    <property type="project" value="InterPro"/>
</dbReference>
<organism evidence="7 8">
    <name type="scientific">Actinomortierella ambigua</name>
    <dbReference type="NCBI Taxonomy" id="1343610"/>
    <lineage>
        <taxon>Eukaryota</taxon>
        <taxon>Fungi</taxon>
        <taxon>Fungi incertae sedis</taxon>
        <taxon>Mucoromycota</taxon>
        <taxon>Mortierellomycotina</taxon>
        <taxon>Mortierellomycetes</taxon>
        <taxon>Mortierellales</taxon>
        <taxon>Mortierellaceae</taxon>
        <taxon>Actinomortierella</taxon>
    </lineage>
</organism>
<dbReference type="InterPro" id="IPR027417">
    <property type="entry name" value="P-loop_NTPase"/>
</dbReference>
<dbReference type="PROSITE" id="PS51192">
    <property type="entry name" value="HELICASE_ATP_BIND_1"/>
    <property type="match status" value="1"/>
</dbReference>
<evidence type="ECO:0000256" key="4">
    <source>
        <dbReference type="ARBA" id="ARBA00034617"/>
    </source>
</evidence>
<keyword evidence="8" id="KW-1185">Reference proteome</keyword>
<accession>A0A9P6TUZ0</accession>
<dbReference type="InterPro" id="IPR014001">
    <property type="entry name" value="Helicase_ATP-bd"/>
</dbReference>
<name>A0A9P6TUZ0_9FUNG</name>
<reference evidence="7" key="1">
    <citation type="journal article" date="2020" name="Fungal Divers.">
        <title>Resolving the Mortierellaceae phylogeny through synthesis of multi-gene phylogenetics and phylogenomics.</title>
        <authorList>
            <person name="Vandepol N."/>
            <person name="Liber J."/>
            <person name="Desiro A."/>
            <person name="Na H."/>
            <person name="Kennedy M."/>
            <person name="Barry K."/>
            <person name="Grigoriev I.V."/>
            <person name="Miller A.N."/>
            <person name="O'Donnell K."/>
            <person name="Stajich J.E."/>
            <person name="Bonito G."/>
        </authorList>
    </citation>
    <scope>NUCLEOTIDE SEQUENCE</scope>
    <source>
        <strain evidence="7">BC1065</strain>
    </source>
</reference>
<keyword evidence="7" id="KW-0347">Helicase</keyword>
<keyword evidence="3" id="KW-0413">Isomerase</keyword>
<evidence type="ECO:0000313" key="8">
    <source>
        <dbReference type="Proteomes" id="UP000807716"/>
    </source>
</evidence>
<dbReference type="OrthoDB" id="10261556at2759"/>
<evidence type="ECO:0000259" key="6">
    <source>
        <dbReference type="PROSITE" id="PS51192"/>
    </source>
</evidence>
<feature type="domain" description="Helicase ATP-binding" evidence="6">
    <location>
        <begin position="1"/>
        <end position="121"/>
    </location>
</feature>
<evidence type="ECO:0000256" key="2">
    <source>
        <dbReference type="ARBA" id="ARBA00023125"/>
    </source>
</evidence>
<dbReference type="GO" id="GO:0009378">
    <property type="term" value="F:four-way junction helicase activity"/>
    <property type="evidence" value="ECO:0007669"/>
    <property type="project" value="TreeGrafter"/>
</dbReference>
<comment type="catalytic activity">
    <reaction evidence="4">
        <text>Couples ATP hydrolysis with the unwinding of duplex DNA by translocating in the 3'-5' direction.</text>
        <dbReference type="EC" id="5.6.2.4"/>
    </reaction>
</comment>
<dbReference type="GO" id="GO:0000724">
    <property type="term" value="P:double-strand break repair via homologous recombination"/>
    <property type="evidence" value="ECO:0007669"/>
    <property type="project" value="TreeGrafter"/>
</dbReference>
<dbReference type="GO" id="GO:0005737">
    <property type="term" value="C:cytoplasm"/>
    <property type="evidence" value="ECO:0007669"/>
    <property type="project" value="TreeGrafter"/>
</dbReference>
<evidence type="ECO:0000256" key="3">
    <source>
        <dbReference type="ARBA" id="ARBA00023235"/>
    </source>
</evidence>
<comment type="caution">
    <text evidence="7">The sequence shown here is derived from an EMBL/GenBank/DDBJ whole genome shotgun (WGS) entry which is preliminary data.</text>
</comment>
<dbReference type="EC" id="5.6.2.4" evidence="5"/>
<evidence type="ECO:0000313" key="7">
    <source>
        <dbReference type="EMBL" id="KAG0246969.1"/>
    </source>
</evidence>
<keyword evidence="2" id="KW-0238">DNA-binding</keyword>
<dbReference type="GO" id="GO:0003677">
    <property type="term" value="F:DNA binding"/>
    <property type="evidence" value="ECO:0007669"/>
    <property type="project" value="UniProtKB-KW"/>
</dbReference>
<dbReference type="Pfam" id="PF00270">
    <property type="entry name" value="DEAD"/>
    <property type="match status" value="1"/>
</dbReference>
<dbReference type="AlphaFoldDB" id="A0A9P6TUZ0"/>
<feature type="non-terminal residue" evidence="7">
    <location>
        <position position="136"/>
    </location>
</feature>
<dbReference type="SUPFAM" id="SSF52540">
    <property type="entry name" value="P-loop containing nucleoside triphosphate hydrolases"/>
    <property type="match status" value="1"/>
</dbReference>
<keyword evidence="7" id="KW-0547">Nucleotide-binding</keyword>